<evidence type="ECO:0000313" key="1">
    <source>
        <dbReference type="EMBL" id="BAR95301.1"/>
    </source>
</evidence>
<proteinExistence type="predicted"/>
<sequence length="39" mass="4592">MQRYCKPQIAILQTIEKLQRLSCRELHIGEKLHGLVGRM</sequence>
<evidence type="ECO:0000313" key="2">
    <source>
        <dbReference type="Proteomes" id="UP000067008"/>
    </source>
</evidence>
<dbReference type="AlphaFoldDB" id="A0AAD1F6V4"/>
<organism evidence="1 2">
    <name type="scientific">Prevotella intermedia</name>
    <dbReference type="NCBI Taxonomy" id="28131"/>
    <lineage>
        <taxon>Bacteria</taxon>
        <taxon>Pseudomonadati</taxon>
        <taxon>Bacteroidota</taxon>
        <taxon>Bacteroidia</taxon>
        <taxon>Bacteroidales</taxon>
        <taxon>Prevotellaceae</taxon>
        <taxon>Prevotella</taxon>
    </lineage>
</organism>
<protein>
    <submittedName>
        <fullName evidence="1">Uncharacterized protein</fullName>
    </submittedName>
</protein>
<dbReference type="EMBL" id="AP014925">
    <property type="protein sequence ID" value="BAR95301.1"/>
    <property type="molecule type" value="Genomic_DNA"/>
</dbReference>
<accession>A0AAD1F6V4</accession>
<reference evidence="1 2" key="1">
    <citation type="submission" date="2015-07" db="EMBL/GenBank/DDBJ databases">
        <title>Complete genome sequence of Prevotella intermedia strain 17-2.</title>
        <authorList>
            <person name="Nambu T."/>
        </authorList>
    </citation>
    <scope>NUCLEOTIDE SEQUENCE [LARGE SCALE GENOMIC DNA]</scope>
    <source>
        <strain evidence="1 2">17-2</strain>
    </source>
</reference>
<dbReference type="Proteomes" id="UP000067008">
    <property type="component" value="Chromosome 2"/>
</dbReference>
<name>A0AAD1F6V4_PREIN</name>
<gene>
    <name evidence="1" type="ORF">PI172_0573</name>
</gene>